<gene>
    <name evidence="2" type="ORF">LCGC14_1827990</name>
</gene>
<accession>A0A0F9JGG1</accession>
<dbReference type="EMBL" id="LAZR01018005">
    <property type="protein sequence ID" value="KKL98082.1"/>
    <property type="molecule type" value="Genomic_DNA"/>
</dbReference>
<comment type="caution">
    <text evidence="2">The sequence shown here is derived from an EMBL/GenBank/DDBJ whole genome shotgun (WGS) entry which is preliminary data.</text>
</comment>
<dbReference type="InterPro" id="IPR027417">
    <property type="entry name" value="P-loop_NTPase"/>
</dbReference>
<dbReference type="SUPFAM" id="SSF52540">
    <property type="entry name" value="P-loop containing nucleoside triphosphate hydrolases"/>
    <property type="match status" value="1"/>
</dbReference>
<feature type="domain" description="DEAD/DEAH-box helicase" evidence="1">
    <location>
        <begin position="19"/>
        <end position="55"/>
    </location>
</feature>
<protein>
    <recommendedName>
        <fullName evidence="1">DEAD/DEAH-box helicase domain-containing protein</fullName>
    </recommendedName>
</protein>
<dbReference type="GO" id="GO:0005524">
    <property type="term" value="F:ATP binding"/>
    <property type="evidence" value="ECO:0007669"/>
    <property type="project" value="InterPro"/>
</dbReference>
<dbReference type="GO" id="GO:0003676">
    <property type="term" value="F:nucleic acid binding"/>
    <property type="evidence" value="ECO:0007669"/>
    <property type="project" value="InterPro"/>
</dbReference>
<proteinExistence type="predicted"/>
<evidence type="ECO:0000313" key="2">
    <source>
        <dbReference type="EMBL" id="KKL98082.1"/>
    </source>
</evidence>
<name>A0A0F9JGG1_9ZZZZ</name>
<organism evidence="2">
    <name type="scientific">marine sediment metagenome</name>
    <dbReference type="NCBI Taxonomy" id="412755"/>
    <lineage>
        <taxon>unclassified sequences</taxon>
        <taxon>metagenomes</taxon>
        <taxon>ecological metagenomes</taxon>
    </lineage>
</organism>
<dbReference type="Gene3D" id="3.40.50.300">
    <property type="entry name" value="P-loop containing nucleotide triphosphate hydrolases"/>
    <property type="match status" value="1"/>
</dbReference>
<reference evidence="2" key="1">
    <citation type="journal article" date="2015" name="Nature">
        <title>Complex archaea that bridge the gap between prokaryotes and eukaryotes.</title>
        <authorList>
            <person name="Spang A."/>
            <person name="Saw J.H."/>
            <person name="Jorgensen S.L."/>
            <person name="Zaremba-Niedzwiedzka K."/>
            <person name="Martijn J."/>
            <person name="Lind A.E."/>
            <person name="van Eijk R."/>
            <person name="Schleper C."/>
            <person name="Guy L."/>
            <person name="Ettema T.J."/>
        </authorList>
    </citation>
    <scope>NUCLEOTIDE SEQUENCE</scope>
</reference>
<evidence type="ECO:0000259" key="1">
    <source>
        <dbReference type="Pfam" id="PF00270"/>
    </source>
</evidence>
<dbReference type="InterPro" id="IPR011545">
    <property type="entry name" value="DEAD/DEAH_box_helicase_dom"/>
</dbReference>
<dbReference type="Pfam" id="PF00270">
    <property type="entry name" value="DEAD"/>
    <property type="match status" value="1"/>
</dbReference>
<dbReference type="AlphaFoldDB" id="A0A0F9JGG1"/>
<sequence length="56" mass="6139">MEIHREVLRLFFGNFNNLNAIQKESIPVILDGNNIIISSSTGTGKTEAILAPLISK</sequence>